<dbReference type="EMBL" id="JADIMM010000087">
    <property type="protein sequence ID" value="MBO8458101.1"/>
    <property type="molecule type" value="Genomic_DNA"/>
</dbReference>
<sequence length="102" mass="11809">MAFHKTYPKSGKKCKVTFELAKEATVGAKKVALVGDFNDWSETATMMKKNEDGFFSVTIQLEQHREYQFRYLIDGCRWENDWDADKYVPSQGYNVDNSVIIV</sequence>
<protein>
    <submittedName>
        <fullName evidence="2">Isoamylase early set domain-containing protein</fullName>
    </submittedName>
</protein>
<evidence type="ECO:0000259" key="1">
    <source>
        <dbReference type="PROSITE" id="PS51166"/>
    </source>
</evidence>
<dbReference type="CDD" id="cd07184">
    <property type="entry name" value="E_set_Isoamylase_like_N"/>
    <property type="match status" value="1"/>
</dbReference>
<dbReference type="InterPro" id="IPR014756">
    <property type="entry name" value="Ig_E-set"/>
</dbReference>
<comment type="caution">
    <text evidence="2">The sequence shown here is derived from an EMBL/GenBank/DDBJ whole genome shotgun (WGS) entry which is preliminary data.</text>
</comment>
<dbReference type="Proteomes" id="UP000823638">
    <property type="component" value="Unassembled WGS sequence"/>
</dbReference>
<reference evidence="2" key="2">
    <citation type="journal article" date="2021" name="PeerJ">
        <title>Extensive microbial diversity within the chicken gut microbiome revealed by metagenomics and culture.</title>
        <authorList>
            <person name="Gilroy R."/>
            <person name="Ravi A."/>
            <person name="Getino M."/>
            <person name="Pursley I."/>
            <person name="Horton D.L."/>
            <person name="Alikhan N.F."/>
            <person name="Baker D."/>
            <person name="Gharbi K."/>
            <person name="Hall N."/>
            <person name="Watson M."/>
            <person name="Adriaenssens E.M."/>
            <person name="Foster-Nyarko E."/>
            <person name="Jarju S."/>
            <person name="Secka A."/>
            <person name="Antonio M."/>
            <person name="Oren A."/>
            <person name="Chaudhuri R.R."/>
            <person name="La Ragione R."/>
            <person name="Hildebrand F."/>
            <person name="Pallen M.J."/>
        </authorList>
    </citation>
    <scope>NUCLEOTIDE SEQUENCE</scope>
    <source>
        <strain evidence="2">10532</strain>
    </source>
</reference>
<name>A0A9D9N2J7_9SPIR</name>
<evidence type="ECO:0000313" key="3">
    <source>
        <dbReference type="Proteomes" id="UP000823638"/>
    </source>
</evidence>
<evidence type="ECO:0000313" key="2">
    <source>
        <dbReference type="EMBL" id="MBO8458101.1"/>
    </source>
</evidence>
<dbReference type="Gene3D" id="2.60.40.10">
    <property type="entry name" value="Immunoglobulins"/>
    <property type="match status" value="1"/>
</dbReference>
<dbReference type="AlphaFoldDB" id="A0A9D9N2J7"/>
<dbReference type="InterPro" id="IPR013783">
    <property type="entry name" value="Ig-like_fold"/>
</dbReference>
<dbReference type="PROSITE" id="PS51166">
    <property type="entry name" value="CBM20"/>
    <property type="match status" value="1"/>
</dbReference>
<organism evidence="2 3">
    <name type="scientific">Candidatus Gallitreponema excrementavium</name>
    <dbReference type="NCBI Taxonomy" id="2840840"/>
    <lineage>
        <taxon>Bacteria</taxon>
        <taxon>Pseudomonadati</taxon>
        <taxon>Spirochaetota</taxon>
        <taxon>Spirochaetia</taxon>
        <taxon>Spirochaetales</taxon>
        <taxon>Candidatus Gallitreponema</taxon>
    </lineage>
</organism>
<proteinExistence type="predicted"/>
<dbReference type="GO" id="GO:2001070">
    <property type="term" value="F:starch binding"/>
    <property type="evidence" value="ECO:0007669"/>
    <property type="project" value="InterPro"/>
</dbReference>
<gene>
    <name evidence="2" type="ORF">IAA81_07725</name>
</gene>
<dbReference type="SUPFAM" id="SSF81296">
    <property type="entry name" value="E set domains"/>
    <property type="match status" value="1"/>
</dbReference>
<dbReference type="Pfam" id="PF16561">
    <property type="entry name" value="AMPK1_CBM"/>
    <property type="match status" value="1"/>
</dbReference>
<dbReference type="InterPro" id="IPR032640">
    <property type="entry name" value="AMPK1_CBM"/>
</dbReference>
<accession>A0A9D9N2J7</accession>
<feature type="domain" description="CBM20" evidence="1">
    <location>
        <begin position="8"/>
        <end position="102"/>
    </location>
</feature>
<reference evidence="2" key="1">
    <citation type="submission" date="2020-10" db="EMBL/GenBank/DDBJ databases">
        <authorList>
            <person name="Gilroy R."/>
        </authorList>
    </citation>
    <scope>NUCLEOTIDE SEQUENCE</scope>
    <source>
        <strain evidence="2">10532</strain>
    </source>
</reference>
<dbReference type="InterPro" id="IPR002044">
    <property type="entry name" value="CBM20"/>
</dbReference>